<reference evidence="12" key="1">
    <citation type="submission" date="2022-10" db="EMBL/GenBank/DDBJ databases">
        <title>Catenovulum adriacola sp. nov. isolated in the Harbour of Susak.</title>
        <authorList>
            <person name="Schoch T."/>
            <person name="Reich S.J."/>
            <person name="Stoeferle S."/>
            <person name="Flaiz M."/>
            <person name="Kazda M."/>
            <person name="Riedel C.U."/>
            <person name="Duerre P."/>
        </authorList>
    </citation>
    <scope>NUCLEOTIDE SEQUENCE</scope>
    <source>
        <strain evidence="12">TS8</strain>
        <plasmid evidence="12">pCadTS8_1</plasmid>
    </source>
</reference>
<dbReference type="InterPro" id="IPR037682">
    <property type="entry name" value="TonB_C"/>
</dbReference>
<dbReference type="PANTHER" id="PTHR33446">
    <property type="entry name" value="PROTEIN TONB-RELATED"/>
    <property type="match status" value="1"/>
</dbReference>
<keyword evidence="8" id="KW-1133">Transmembrane helix</keyword>
<dbReference type="InterPro" id="IPR003538">
    <property type="entry name" value="TonB"/>
</dbReference>
<dbReference type="PROSITE" id="PS51257">
    <property type="entry name" value="PROKAR_LIPOPROTEIN"/>
    <property type="match status" value="1"/>
</dbReference>
<keyword evidence="6" id="KW-0812">Transmembrane</keyword>
<dbReference type="Proteomes" id="UP001163726">
    <property type="component" value="Plasmid pCadTS8_1"/>
</dbReference>
<keyword evidence="10" id="KW-0735">Signal-anchor</keyword>
<evidence type="ECO:0000256" key="7">
    <source>
        <dbReference type="ARBA" id="ARBA00022927"/>
    </source>
</evidence>
<keyword evidence="3 10" id="KW-0813">Transport</keyword>
<keyword evidence="4 10" id="KW-1003">Cell membrane</keyword>
<dbReference type="SUPFAM" id="SSF74653">
    <property type="entry name" value="TolA/TonB C-terminal domain"/>
    <property type="match status" value="1"/>
</dbReference>
<geneLocation type="plasmid" evidence="12 13">
    <name>pCadTS8_1</name>
</geneLocation>
<evidence type="ECO:0000256" key="9">
    <source>
        <dbReference type="ARBA" id="ARBA00023136"/>
    </source>
</evidence>
<evidence type="ECO:0000313" key="12">
    <source>
        <dbReference type="EMBL" id="WAJ71806.1"/>
    </source>
</evidence>
<evidence type="ECO:0000256" key="1">
    <source>
        <dbReference type="ARBA" id="ARBA00004383"/>
    </source>
</evidence>
<evidence type="ECO:0000256" key="3">
    <source>
        <dbReference type="ARBA" id="ARBA00022448"/>
    </source>
</evidence>
<accession>A0ABY7AT06</accession>
<feature type="domain" description="TonB C-terminal" evidence="11">
    <location>
        <begin position="35"/>
        <end position="121"/>
    </location>
</feature>
<protein>
    <recommendedName>
        <fullName evidence="10">Protein TonB</fullName>
    </recommendedName>
</protein>
<evidence type="ECO:0000256" key="6">
    <source>
        <dbReference type="ARBA" id="ARBA00022692"/>
    </source>
</evidence>
<evidence type="ECO:0000256" key="5">
    <source>
        <dbReference type="ARBA" id="ARBA00022519"/>
    </source>
</evidence>
<evidence type="ECO:0000259" key="11">
    <source>
        <dbReference type="PROSITE" id="PS52015"/>
    </source>
</evidence>
<name>A0ABY7AT06_9ALTE</name>
<organism evidence="12 13">
    <name type="scientific">Catenovulum adriaticum</name>
    <dbReference type="NCBI Taxonomy" id="2984846"/>
    <lineage>
        <taxon>Bacteria</taxon>
        <taxon>Pseudomonadati</taxon>
        <taxon>Pseudomonadota</taxon>
        <taxon>Gammaproteobacteria</taxon>
        <taxon>Alteromonadales</taxon>
        <taxon>Alteromonadaceae</taxon>
        <taxon>Catenovulum</taxon>
    </lineage>
</organism>
<gene>
    <name evidence="12" type="ORF">OLW01_15825</name>
</gene>
<dbReference type="EMBL" id="CP109966">
    <property type="protein sequence ID" value="WAJ71806.1"/>
    <property type="molecule type" value="Genomic_DNA"/>
</dbReference>
<dbReference type="Pfam" id="PF03544">
    <property type="entry name" value="TonB_C"/>
    <property type="match status" value="1"/>
</dbReference>
<evidence type="ECO:0000256" key="2">
    <source>
        <dbReference type="ARBA" id="ARBA00006555"/>
    </source>
</evidence>
<dbReference type="InterPro" id="IPR051045">
    <property type="entry name" value="TonB-dependent_transducer"/>
</dbReference>
<proteinExistence type="inferred from homology"/>
<dbReference type="PRINTS" id="PR01374">
    <property type="entry name" value="TONBPROTEIN"/>
</dbReference>
<dbReference type="NCBIfam" id="TIGR01352">
    <property type="entry name" value="tonB_Cterm"/>
    <property type="match status" value="1"/>
</dbReference>
<sequence>MKNVWLLLTSLSLIACQSTPVPVKPTPNICCHAKKSNEAVQLILRVPPRYPAIAARAGQNGWVQLQFDIDENGNVKNLQVIDYSPEGFNFDKQAYRAVEQWKYKINNAAKNQLVTLEFKLN</sequence>
<evidence type="ECO:0000256" key="10">
    <source>
        <dbReference type="RuleBase" id="RU362123"/>
    </source>
</evidence>
<dbReference type="PROSITE" id="PS52015">
    <property type="entry name" value="TONB_CTD"/>
    <property type="match status" value="1"/>
</dbReference>
<comment type="subcellular location">
    <subcellularLocation>
        <location evidence="1 10">Cell inner membrane</location>
        <topology evidence="1 10">Single-pass membrane protein</topology>
        <orientation evidence="1 10">Periplasmic side</orientation>
    </subcellularLocation>
</comment>
<comment type="similarity">
    <text evidence="2 10">Belongs to the TonB family.</text>
</comment>
<dbReference type="InterPro" id="IPR006260">
    <property type="entry name" value="TonB/TolA_C"/>
</dbReference>
<dbReference type="Gene3D" id="3.30.2420.10">
    <property type="entry name" value="TonB"/>
    <property type="match status" value="1"/>
</dbReference>
<evidence type="ECO:0000313" key="13">
    <source>
        <dbReference type="Proteomes" id="UP001163726"/>
    </source>
</evidence>
<evidence type="ECO:0000256" key="8">
    <source>
        <dbReference type="ARBA" id="ARBA00022989"/>
    </source>
</evidence>
<keyword evidence="9" id="KW-0472">Membrane</keyword>
<keyword evidence="7 10" id="KW-0653">Protein transport</keyword>
<comment type="function">
    <text evidence="10">Interacts with outer membrane receptor proteins that carry out high-affinity binding and energy dependent uptake into the periplasmic space of specific substrates. It could act to transduce energy from the cytoplasmic membrane to specific energy-requiring processes in the outer membrane, resulting in the release into the periplasm of ligands bound by these outer membrane proteins.</text>
</comment>
<keyword evidence="12" id="KW-0614">Plasmid</keyword>
<evidence type="ECO:0000256" key="4">
    <source>
        <dbReference type="ARBA" id="ARBA00022475"/>
    </source>
</evidence>
<keyword evidence="5 10" id="KW-0997">Cell inner membrane</keyword>
<keyword evidence="13" id="KW-1185">Reference proteome</keyword>
<dbReference type="PANTHER" id="PTHR33446:SF14">
    <property type="entry name" value="PROTEIN TONB"/>
    <property type="match status" value="1"/>
</dbReference>
<dbReference type="RefSeq" id="WP_268076528.1">
    <property type="nucleotide sequence ID" value="NZ_CP109966.1"/>
</dbReference>